<feature type="region of interest" description="Disordered" evidence="12">
    <location>
        <begin position="1"/>
        <end position="29"/>
    </location>
</feature>
<evidence type="ECO:0000256" key="5">
    <source>
        <dbReference type="ARBA" id="ARBA00022723"/>
    </source>
</evidence>
<dbReference type="Pfam" id="PF01967">
    <property type="entry name" value="MoaC"/>
    <property type="match status" value="1"/>
</dbReference>
<dbReference type="InterPro" id="IPR002820">
    <property type="entry name" value="Mopterin_CF_biosynth-C_dom"/>
</dbReference>
<protein>
    <recommendedName>
        <fullName evidence="3">cyclic pyranopterin monophosphate synthase</fullName>
        <ecNumber evidence="3">4.6.1.17</ecNumber>
    </recommendedName>
</protein>
<comment type="pathway">
    <text evidence="2">Cofactor biosynthesis; molybdopterin biosynthesis.</text>
</comment>
<evidence type="ECO:0000256" key="8">
    <source>
        <dbReference type="ARBA" id="ARBA00023014"/>
    </source>
</evidence>
<dbReference type="PANTHER" id="PTHR22960">
    <property type="entry name" value="MOLYBDOPTERIN COFACTOR SYNTHESIS PROTEIN A"/>
    <property type="match status" value="1"/>
</dbReference>
<dbReference type="SUPFAM" id="SSF55040">
    <property type="entry name" value="Molybdenum cofactor biosynthesis protein C, MoaC"/>
    <property type="match status" value="1"/>
</dbReference>
<evidence type="ECO:0000313" key="14">
    <source>
        <dbReference type="EMBL" id="CAH0553769.1"/>
    </source>
</evidence>
<proteinExistence type="predicted"/>
<dbReference type="InterPro" id="IPR036522">
    <property type="entry name" value="MoaC_sf"/>
</dbReference>
<name>A0A9P0FFB2_BRAAE</name>
<dbReference type="EC" id="4.6.1.17" evidence="3"/>
<dbReference type="NCBIfam" id="TIGR02666">
    <property type="entry name" value="moaA"/>
    <property type="match status" value="1"/>
</dbReference>
<keyword evidence="11" id="KW-0456">Lyase</keyword>
<dbReference type="InterPro" id="IPR058240">
    <property type="entry name" value="rSAM_sf"/>
</dbReference>
<organism evidence="14 15">
    <name type="scientific">Brassicogethes aeneus</name>
    <name type="common">Rape pollen beetle</name>
    <name type="synonym">Meligethes aeneus</name>
    <dbReference type="NCBI Taxonomy" id="1431903"/>
    <lineage>
        <taxon>Eukaryota</taxon>
        <taxon>Metazoa</taxon>
        <taxon>Ecdysozoa</taxon>
        <taxon>Arthropoda</taxon>
        <taxon>Hexapoda</taxon>
        <taxon>Insecta</taxon>
        <taxon>Pterygota</taxon>
        <taxon>Neoptera</taxon>
        <taxon>Endopterygota</taxon>
        <taxon>Coleoptera</taxon>
        <taxon>Polyphaga</taxon>
        <taxon>Cucujiformia</taxon>
        <taxon>Nitidulidae</taxon>
        <taxon>Meligethinae</taxon>
        <taxon>Brassicogethes</taxon>
    </lineage>
</organism>
<dbReference type="Proteomes" id="UP001154078">
    <property type="component" value="Chromosome 3"/>
</dbReference>
<dbReference type="Gene3D" id="3.20.20.70">
    <property type="entry name" value="Aldolase class I"/>
    <property type="match status" value="1"/>
</dbReference>
<dbReference type="GO" id="GO:0051539">
    <property type="term" value="F:4 iron, 4 sulfur cluster binding"/>
    <property type="evidence" value="ECO:0007669"/>
    <property type="project" value="UniProtKB-KW"/>
</dbReference>
<dbReference type="GO" id="GO:0006777">
    <property type="term" value="P:Mo-molybdopterin cofactor biosynthetic process"/>
    <property type="evidence" value="ECO:0007669"/>
    <property type="project" value="UniProtKB-KW"/>
</dbReference>
<dbReference type="CDD" id="cd01420">
    <property type="entry name" value="MoaC_PE"/>
    <property type="match status" value="1"/>
</dbReference>
<dbReference type="PANTHER" id="PTHR22960:SF0">
    <property type="entry name" value="MOLYBDENUM COFACTOR BIOSYNTHESIS PROTEIN 1"/>
    <property type="match status" value="1"/>
</dbReference>
<feature type="domain" description="Radical SAM core" evidence="13">
    <location>
        <begin position="824"/>
        <end position="1037"/>
    </location>
</feature>
<feature type="compositionally biased region" description="Low complexity" evidence="12">
    <location>
        <begin position="9"/>
        <end position="23"/>
    </location>
</feature>
<reference evidence="14" key="1">
    <citation type="submission" date="2021-12" db="EMBL/GenBank/DDBJ databases">
        <authorList>
            <person name="King R."/>
        </authorList>
    </citation>
    <scope>NUCLEOTIDE SEQUENCE</scope>
</reference>
<dbReference type="CDD" id="cd21117">
    <property type="entry name" value="Twitch_MoaA"/>
    <property type="match status" value="1"/>
</dbReference>
<dbReference type="Pfam" id="PF08424">
    <property type="entry name" value="NRDE-2"/>
    <property type="match status" value="1"/>
</dbReference>
<dbReference type="CDD" id="cd01335">
    <property type="entry name" value="Radical_SAM"/>
    <property type="match status" value="1"/>
</dbReference>
<evidence type="ECO:0000256" key="9">
    <source>
        <dbReference type="ARBA" id="ARBA00023134"/>
    </source>
</evidence>
<keyword evidence="9" id="KW-0342">GTP-binding</keyword>
<evidence type="ECO:0000256" key="7">
    <source>
        <dbReference type="ARBA" id="ARBA00023004"/>
    </source>
</evidence>
<dbReference type="InterPro" id="IPR013633">
    <property type="entry name" value="NRDE-2"/>
</dbReference>
<keyword evidence="10" id="KW-0501">Molybdenum cofactor biosynthesis</keyword>
<dbReference type="GO" id="GO:0061798">
    <property type="term" value="F:GTP 3',8'-cyclase activity"/>
    <property type="evidence" value="ECO:0007669"/>
    <property type="project" value="TreeGrafter"/>
</dbReference>
<evidence type="ECO:0000256" key="1">
    <source>
        <dbReference type="ARBA" id="ARBA00001637"/>
    </source>
</evidence>
<dbReference type="Pfam" id="PF04055">
    <property type="entry name" value="Radical_SAM"/>
    <property type="match status" value="1"/>
</dbReference>
<evidence type="ECO:0000256" key="3">
    <source>
        <dbReference type="ARBA" id="ARBA00012575"/>
    </source>
</evidence>
<keyword evidence="4" id="KW-0949">S-adenosyl-L-methionine</keyword>
<keyword evidence="15" id="KW-1185">Reference proteome</keyword>
<gene>
    <name evidence="14" type="ORF">MELIAE_LOCUS5678</name>
</gene>
<dbReference type="OrthoDB" id="297219at2759"/>
<sequence length="1406" mass="159924">MSLFPAYSAEAQNNEENPNLQENTTEKDNTWLSNSSFQVNVDLIKKANDDKNIDEAPKIKKLKIEKPKIVATKVNQKVDEVDDKPYYVDVKGNKEFFNVRTISRPAVARYKVAFYLTKHRSKKHRIKRYYHRSLQVKEVEVNDDDAEPKKIKSSRTESAHGLIEEANMSQTTAMYNKSLSDNPKDIEVWLKYVKFQDTLYQFEKVYKKGSMAKALRVLAERKLSIIDKALTHNPNCEILLRERLGVAVSTYPADELQVMLKNTVEKDQSNIIFWQGYIETTQCNMSLCNTPAVLNLYTKCLSVLHKLRRNSSLDRPTLEESILKMLYQCGLFMKQAGLFEQLWTLLRMYLELNLSPADKGKFNIASGFQESQLVELEEVVFTSQLPLHELWLRVEKLRESCHWLPYSGDDCEDLQRIVFTEDVNELIHPITMPENTFKMVATILTLLKIPLLPCRHTTMQDLGLDFVPWALDSLESLLPIYLSLNGVDTLKKSVFIDHKLAVGPQYLKNLPGQDEYLDFILTTIKNCSDCLTGDDKIAVTVWWFRFQRILIVLNNVGGFNMSSNLKKKIKNNIKNLLKLEENRNNQMYYSEYALIEHELGNTEKAVSVLKSTLAVNRNKEINLENLPTNQCKLLKHLIEVNVNSEENIKDICSFVLGKDLSTINENIIEEAIMTSNSITSKLLEQTFIKKHPVQQFMPDFLTDFTICTGWLIYLTQGPVQSGCFIEDLLSKLNLLENVSWQKEILYEFYVAILFKYSSENPGSGTFKLLDDVLHKAIALYPNNLFVLGILAKEQFLIQAVGYQWWKVENLLLKTERVFPILLALLIPLEQFMNMQHSAIDTITGQYCMPAEGVKLSEKSKILTTDEIIQIADLFVNEGVTKIRLTGGEPTTRKDLTDIITQLKQLNGLECVAMTTNGLVLTRQLVALQKAGLDILNISLDTINKSRYEKITRRKGLERVLMGIDLALQLDYNPVKINCVVIKNFNEDEILDFVEMTKEKNVDVRFIEYMPFSGNKWEVDKMVSYKEMLDIIHKKWPEFSPLPNGKNDTSKAWKVPGYKGQVGFITSMSEHFCGSCNRLRITADGNLKVCLFGNTEVSLRDAIRSKCSQDDLVALVQAAVKRKKKQHAGLPAHKKHALWPLHTLKTNPSSHPNLLTATPLQHQSVSFYCAGAEKSFSHVDADGKVRMVNVSGKIATVRRATARASVRVGHEIATLIKENNVKKGDVLSVSQMAGILAAKKTADIIPLCHNIPLTGVEVTVQLDNVLKRVLIEATVECEGKTGVEMEALTAAAVSALTVYDMCKAVTKNITIGDIHLEPIYYARHEKVAASELSYIKIKIIELLLKQTQFGVGEDKKGIQKLVSLGVVQDYYALHTGTIQYEYWHNDDLLNDRTVRNLIILPPLLYYE</sequence>
<dbReference type="PROSITE" id="PS51918">
    <property type="entry name" value="RADICAL_SAM"/>
    <property type="match status" value="1"/>
</dbReference>
<evidence type="ECO:0000256" key="10">
    <source>
        <dbReference type="ARBA" id="ARBA00023150"/>
    </source>
</evidence>
<comment type="catalytic activity">
    <reaction evidence="1">
        <text>(8S)-3',8-cyclo-7,8-dihydroguanosine 5'-triphosphate = cyclic pyranopterin phosphate + diphosphate</text>
        <dbReference type="Rhea" id="RHEA:49580"/>
        <dbReference type="ChEBI" id="CHEBI:33019"/>
        <dbReference type="ChEBI" id="CHEBI:59648"/>
        <dbReference type="ChEBI" id="CHEBI:131766"/>
        <dbReference type="EC" id="4.6.1.17"/>
    </reaction>
</comment>
<dbReference type="InterPro" id="IPR007197">
    <property type="entry name" value="rSAM"/>
</dbReference>
<dbReference type="GO" id="GO:0005525">
    <property type="term" value="F:GTP binding"/>
    <property type="evidence" value="ECO:0007669"/>
    <property type="project" value="UniProtKB-KW"/>
</dbReference>
<keyword evidence="8" id="KW-0411">Iron-sulfur</keyword>
<dbReference type="NCBIfam" id="TIGR00581">
    <property type="entry name" value="moaC"/>
    <property type="match status" value="1"/>
</dbReference>
<evidence type="ECO:0000256" key="2">
    <source>
        <dbReference type="ARBA" id="ARBA00005046"/>
    </source>
</evidence>
<dbReference type="GO" id="GO:0061799">
    <property type="term" value="F:cyclic pyranopterin monophosphate synthase activity"/>
    <property type="evidence" value="ECO:0007669"/>
    <property type="project" value="UniProtKB-EC"/>
</dbReference>
<evidence type="ECO:0000313" key="15">
    <source>
        <dbReference type="Proteomes" id="UP001154078"/>
    </source>
</evidence>
<dbReference type="InterPro" id="IPR013785">
    <property type="entry name" value="Aldolase_TIM"/>
</dbReference>
<dbReference type="InterPro" id="IPR013483">
    <property type="entry name" value="MoaA"/>
</dbReference>
<keyword evidence="6" id="KW-0547">Nucleotide-binding</keyword>
<dbReference type="Gene3D" id="3.30.70.640">
    <property type="entry name" value="Molybdopterin cofactor biosynthesis C (MoaC) domain"/>
    <property type="match status" value="1"/>
</dbReference>
<dbReference type="InterPro" id="IPR047594">
    <property type="entry name" value="MoaC_bact/euk"/>
</dbReference>
<dbReference type="GO" id="GO:0046872">
    <property type="term" value="F:metal ion binding"/>
    <property type="evidence" value="ECO:0007669"/>
    <property type="project" value="UniProtKB-KW"/>
</dbReference>
<evidence type="ECO:0000256" key="12">
    <source>
        <dbReference type="SAM" id="MobiDB-lite"/>
    </source>
</evidence>
<dbReference type="InterPro" id="IPR023045">
    <property type="entry name" value="MoaC"/>
</dbReference>
<evidence type="ECO:0000259" key="13">
    <source>
        <dbReference type="PROSITE" id="PS51918"/>
    </source>
</evidence>
<dbReference type="NCBIfam" id="NF006870">
    <property type="entry name" value="PRK09364.1"/>
    <property type="match status" value="1"/>
</dbReference>
<dbReference type="SUPFAM" id="SSF102114">
    <property type="entry name" value="Radical SAM enzymes"/>
    <property type="match status" value="1"/>
</dbReference>
<keyword evidence="7" id="KW-0408">Iron</keyword>
<keyword evidence="5" id="KW-0479">Metal-binding</keyword>
<evidence type="ECO:0000256" key="6">
    <source>
        <dbReference type="ARBA" id="ARBA00022741"/>
    </source>
</evidence>
<dbReference type="EMBL" id="OV121134">
    <property type="protein sequence ID" value="CAH0553769.1"/>
    <property type="molecule type" value="Genomic_DNA"/>
</dbReference>
<dbReference type="SMART" id="SM00729">
    <property type="entry name" value="Elp3"/>
    <property type="match status" value="1"/>
</dbReference>
<evidence type="ECO:0000256" key="11">
    <source>
        <dbReference type="ARBA" id="ARBA00023239"/>
    </source>
</evidence>
<dbReference type="InterPro" id="IPR010505">
    <property type="entry name" value="MoaA_twitch"/>
</dbReference>
<dbReference type="InterPro" id="IPR050105">
    <property type="entry name" value="MoCo_biosynth_MoaA/MoaC"/>
</dbReference>
<evidence type="ECO:0000256" key="4">
    <source>
        <dbReference type="ARBA" id="ARBA00022691"/>
    </source>
</evidence>
<dbReference type="Pfam" id="PF06463">
    <property type="entry name" value="Mob_synth_C"/>
    <property type="match status" value="1"/>
</dbReference>
<dbReference type="InterPro" id="IPR006638">
    <property type="entry name" value="Elp3/MiaA/NifB-like_rSAM"/>
</dbReference>
<accession>A0A9P0FFB2</accession>